<proteinExistence type="predicted"/>
<organism evidence="1 2">
    <name type="scientific">Candidatus Komeilibacteria bacterium RIFCSPLOWO2_01_FULL_53_11</name>
    <dbReference type="NCBI Taxonomy" id="1798552"/>
    <lineage>
        <taxon>Bacteria</taxon>
        <taxon>Candidatus Komeiliibacteriota</taxon>
    </lineage>
</organism>
<comment type="caution">
    <text evidence="1">The sequence shown here is derived from an EMBL/GenBank/DDBJ whole genome shotgun (WGS) entry which is preliminary data.</text>
</comment>
<dbReference type="EMBL" id="MHKN01000016">
    <property type="protein sequence ID" value="OGY92474.1"/>
    <property type="molecule type" value="Genomic_DNA"/>
</dbReference>
<gene>
    <name evidence="1" type="ORF">A3B31_01160</name>
</gene>
<evidence type="ECO:0000313" key="2">
    <source>
        <dbReference type="Proteomes" id="UP000177349"/>
    </source>
</evidence>
<protein>
    <submittedName>
        <fullName evidence="1">Uncharacterized protein</fullName>
    </submittedName>
</protein>
<accession>A0A1G2BTL1</accession>
<dbReference type="Proteomes" id="UP000177349">
    <property type="component" value="Unassembled WGS sequence"/>
</dbReference>
<reference evidence="1 2" key="1">
    <citation type="journal article" date="2016" name="Nat. Commun.">
        <title>Thousands of microbial genomes shed light on interconnected biogeochemical processes in an aquifer system.</title>
        <authorList>
            <person name="Anantharaman K."/>
            <person name="Brown C.T."/>
            <person name="Hug L.A."/>
            <person name="Sharon I."/>
            <person name="Castelle C.J."/>
            <person name="Probst A.J."/>
            <person name="Thomas B.C."/>
            <person name="Singh A."/>
            <person name="Wilkins M.J."/>
            <person name="Karaoz U."/>
            <person name="Brodie E.L."/>
            <person name="Williams K.H."/>
            <person name="Hubbard S.S."/>
            <person name="Banfield J.F."/>
        </authorList>
    </citation>
    <scope>NUCLEOTIDE SEQUENCE [LARGE SCALE GENOMIC DNA]</scope>
</reference>
<evidence type="ECO:0000313" key="1">
    <source>
        <dbReference type="EMBL" id="OGY92474.1"/>
    </source>
</evidence>
<sequence>MKALENVVAYNELIGEVVATDHAMRRFKTRHPELQRVSSPQRDTIRALLRSSFERAELITSGKRAGLQTREDDTPQLTLEDRALKLRFVIDLDETPKIVTVLGAFDEGALRCSISELIQQKKA</sequence>
<name>A0A1G2BTL1_9BACT</name>
<dbReference type="AlphaFoldDB" id="A0A1G2BTL1"/>